<dbReference type="Gene3D" id="1.10.8.10">
    <property type="entry name" value="DNA helicase RuvA subunit, C-terminal domain"/>
    <property type="match status" value="1"/>
</dbReference>
<feature type="region of interest" description="Disordered" evidence="1">
    <location>
        <begin position="133"/>
        <end position="159"/>
    </location>
</feature>
<dbReference type="GO" id="GO:0043130">
    <property type="term" value="F:ubiquitin binding"/>
    <property type="evidence" value="ECO:0007669"/>
    <property type="project" value="InterPro"/>
</dbReference>
<dbReference type="SMART" id="SM00546">
    <property type="entry name" value="CUE"/>
    <property type="match status" value="1"/>
</dbReference>
<sequence length="201" mass="22269">MNDLLGALFALLVFWMILRMIVGVQDNEPVEARRSNHGQSMQEMVDTVRNLFPHIPETSIRYDLMQSRNAEITCDNILQNGYLPTPPPEFLATLPQAAHSTSSAETTESGKDTLSRPAPNLIARFQLDSRLNEDSSMSTALDKGKAPAHRSLSNEWSTSSKAREFALQERKAQLILQARQRMLQRKASGAGKTDGNVSTSA</sequence>
<dbReference type="CDD" id="cd14424">
    <property type="entry name" value="CUE_Cue1p_like"/>
    <property type="match status" value="1"/>
</dbReference>
<dbReference type="AlphaFoldDB" id="A0A2N1JAA9"/>
<dbReference type="STRING" id="2020962.A0A2N1JAA9"/>
<dbReference type="PROSITE" id="PS51140">
    <property type="entry name" value="CUE"/>
    <property type="match status" value="1"/>
</dbReference>
<dbReference type="InterPro" id="IPR003892">
    <property type="entry name" value="CUE"/>
</dbReference>
<evidence type="ECO:0000256" key="2">
    <source>
        <dbReference type="SAM" id="SignalP"/>
    </source>
</evidence>
<name>A0A2N1JAA9_9BASI</name>
<dbReference type="EMBL" id="KZ454991">
    <property type="protein sequence ID" value="PKI83489.1"/>
    <property type="molecule type" value="Genomic_DNA"/>
</dbReference>
<dbReference type="Proteomes" id="UP000232875">
    <property type="component" value="Unassembled WGS sequence"/>
</dbReference>
<accession>A0A2N1JAA9</accession>
<protein>
    <recommendedName>
        <fullName evidence="3">CUE domain-containing protein</fullName>
    </recommendedName>
</protein>
<feature type="signal peptide" evidence="2">
    <location>
        <begin position="1"/>
        <end position="23"/>
    </location>
</feature>
<feature type="compositionally biased region" description="Low complexity" evidence="1">
    <location>
        <begin position="97"/>
        <end position="107"/>
    </location>
</feature>
<feature type="domain" description="CUE" evidence="3">
    <location>
        <begin position="40"/>
        <end position="82"/>
    </location>
</feature>
<feature type="chain" id="PRO_5014845568" description="CUE domain-containing protein" evidence="2">
    <location>
        <begin position="24"/>
        <end position="201"/>
    </location>
</feature>
<feature type="region of interest" description="Disordered" evidence="1">
    <location>
        <begin position="96"/>
        <end position="119"/>
    </location>
</feature>
<evidence type="ECO:0000313" key="4">
    <source>
        <dbReference type="EMBL" id="PKI83489.1"/>
    </source>
</evidence>
<keyword evidence="5" id="KW-1185">Reference proteome</keyword>
<reference evidence="4 5" key="1">
    <citation type="submission" date="2017-10" db="EMBL/GenBank/DDBJ databases">
        <title>A novel species of cold-tolerant Malassezia isolated from bats.</title>
        <authorList>
            <person name="Lorch J.M."/>
            <person name="Palmer J.M."/>
            <person name="Vanderwolf K.J."/>
            <person name="Schmidt K.Z."/>
            <person name="Verant M.L."/>
            <person name="Weller T.J."/>
            <person name="Blehert D.S."/>
        </authorList>
    </citation>
    <scope>NUCLEOTIDE SEQUENCE [LARGE SCALE GENOMIC DNA]</scope>
    <source>
        <strain evidence="4 5">NWHC:44797-103</strain>
    </source>
</reference>
<keyword evidence="2" id="KW-0732">Signal</keyword>
<organism evidence="4 5">
    <name type="scientific">Malassezia vespertilionis</name>
    <dbReference type="NCBI Taxonomy" id="2020962"/>
    <lineage>
        <taxon>Eukaryota</taxon>
        <taxon>Fungi</taxon>
        <taxon>Dikarya</taxon>
        <taxon>Basidiomycota</taxon>
        <taxon>Ustilaginomycotina</taxon>
        <taxon>Malasseziomycetes</taxon>
        <taxon>Malasseziales</taxon>
        <taxon>Malasseziaceae</taxon>
        <taxon>Malassezia</taxon>
    </lineage>
</organism>
<dbReference type="Pfam" id="PF02845">
    <property type="entry name" value="CUE"/>
    <property type="match status" value="1"/>
</dbReference>
<evidence type="ECO:0000256" key="1">
    <source>
        <dbReference type="SAM" id="MobiDB-lite"/>
    </source>
</evidence>
<evidence type="ECO:0000313" key="5">
    <source>
        <dbReference type="Proteomes" id="UP000232875"/>
    </source>
</evidence>
<dbReference type="OrthoDB" id="3824970at2759"/>
<feature type="region of interest" description="Disordered" evidence="1">
    <location>
        <begin position="182"/>
        <end position="201"/>
    </location>
</feature>
<evidence type="ECO:0000259" key="3">
    <source>
        <dbReference type="PROSITE" id="PS51140"/>
    </source>
</evidence>
<gene>
    <name evidence="4" type="ORF">MVES_002642</name>
</gene>
<proteinExistence type="predicted"/>